<accession>A0ABT7V8Z4</accession>
<dbReference type="Proteomes" id="UP001529421">
    <property type="component" value="Unassembled WGS sequence"/>
</dbReference>
<evidence type="ECO:0000256" key="4">
    <source>
        <dbReference type="ARBA" id="ARBA00022683"/>
    </source>
</evidence>
<dbReference type="PROSITE" id="PS51095">
    <property type="entry name" value="PTS_EIIA_TYPE_3"/>
    <property type="match status" value="1"/>
</dbReference>
<evidence type="ECO:0000256" key="3">
    <source>
        <dbReference type="ARBA" id="ARBA00022679"/>
    </source>
</evidence>
<keyword evidence="7" id="KW-1185">Reference proteome</keyword>
<dbReference type="PANTHER" id="PTHR34382">
    <property type="entry name" value="PTS SYSTEM N,N'-DIACETYLCHITOBIOSE-SPECIFIC EIIA COMPONENT"/>
    <property type="match status" value="1"/>
</dbReference>
<evidence type="ECO:0000256" key="1">
    <source>
        <dbReference type="ARBA" id="ARBA00022448"/>
    </source>
</evidence>
<organism evidence="6 7">
    <name type="scientific">Enorma phocaeensis</name>
    <dbReference type="NCBI Taxonomy" id="1871019"/>
    <lineage>
        <taxon>Bacteria</taxon>
        <taxon>Bacillati</taxon>
        <taxon>Actinomycetota</taxon>
        <taxon>Coriobacteriia</taxon>
        <taxon>Coriobacteriales</taxon>
        <taxon>Coriobacteriaceae</taxon>
        <taxon>Enorma</taxon>
    </lineage>
</organism>
<dbReference type="PIRSF" id="PIRSF000699">
    <property type="entry name" value="PTS_IILac_III"/>
    <property type="match status" value="1"/>
</dbReference>
<keyword evidence="2" id="KW-0762">Sugar transport</keyword>
<name>A0ABT7V8Z4_9ACTN</name>
<evidence type="ECO:0000313" key="7">
    <source>
        <dbReference type="Proteomes" id="UP001529421"/>
    </source>
</evidence>
<evidence type="ECO:0000256" key="5">
    <source>
        <dbReference type="PROSITE-ProRule" id="PRU00418"/>
    </source>
</evidence>
<evidence type="ECO:0000256" key="2">
    <source>
        <dbReference type="ARBA" id="ARBA00022597"/>
    </source>
</evidence>
<dbReference type="InterPro" id="IPR036542">
    <property type="entry name" value="PTS_IIA_lac/cel_sf"/>
</dbReference>
<comment type="caution">
    <text evidence="6">The sequence shown here is derived from an EMBL/GenBank/DDBJ whole genome shotgun (WGS) entry which is preliminary data.</text>
</comment>
<dbReference type="SUPFAM" id="SSF46973">
    <property type="entry name" value="Enzyme IIa from lactose specific PTS, IIa-lac"/>
    <property type="match status" value="1"/>
</dbReference>
<dbReference type="InterPro" id="IPR003188">
    <property type="entry name" value="PTS_IIA_lac/cel"/>
</dbReference>
<keyword evidence="4" id="KW-0598">Phosphotransferase system</keyword>
<feature type="modified residue" description="Phosphohistidine; by HPr" evidence="5">
    <location>
        <position position="80"/>
    </location>
</feature>
<keyword evidence="3" id="KW-0808">Transferase</keyword>
<reference evidence="7" key="1">
    <citation type="submission" date="2023-06" db="EMBL/GenBank/DDBJ databases">
        <title>Identification and characterization of horizontal gene transfer across gut microbiota members of farm animals based on homology search.</title>
        <authorList>
            <person name="Zeman M."/>
            <person name="Kubasova T."/>
            <person name="Jahodarova E."/>
            <person name="Nykrynova M."/>
            <person name="Rychlik I."/>
        </authorList>
    </citation>
    <scope>NUCLEOTIDE SEQUENCE [LARGE SCALE GENOMIC DNA]</scope>
    <source>
        <strain evidence="7">154_Feed</strain>
    </source>
</reference>
<dbReference type="PANTHER" id="PTHR34382:SF7">
    <property type="entry name" value="PTS SYSTEM N,N'-DIACETYLCHITOBIOSE-SPECIFIC EIIA COMPONENT"/>
    <property type="match status" value="1"/>
</dbReference>
<gene>
    <name evidence="6" type="ORF">QUW28_05550</name>
</gene>
<dbReference type="Pfam" id="PF02255">
    <property type="entry name" value="PTS_IIA"/>
    <property type="match status" value="1"/>
</dbReference>
<dbReference type="RefSeq" id="WP_204672671.1">
    <property type="nucleotide sequence ID" value="NZ_JACJKQ010000005.1"/>
</dbReference>
<evidence type="ECO:0000313" key="6">
    <source>
        <dbReference type="EMBL" id="MDM8274965.1"/>
    </source>
</evidence>
<dbReference type="Gene3D" id="1.20.58.80">
    <property type="entry name" value="Phosphotransferase system, lactose/cellobiose-type IIA subunit"/>
    <property type="match status" value="1"/>
</dbReference>
<protein>
    <submittedName>
        <fullName evidence="6">PTS lactose/cellobiose transporter subunit IIA</fullName>
    </submittedName>
</protein>
<keyword evidence="1" id="KW-0813">Transport</keyword>
<proteinExistence type="predicted"/>
<dbReference type="EMBL" id="JAUDDZ010000006">
    <property type="protein sequence ID" value="MDM8274965.1"/>
    <property type="molecule type" value="Genomic_DNA"/>
</dbReference>
<sequence length="113" mass="12400">MDEMEELQMTCFEIIGYVGTAKSCYINAIAKAKEGAFDEAEALIKEGDEAYNGGHDVHMKLLQADAAGERNGEAPLILLHAEDQMAGTETCKLMALNFIDTYRELLDLKAKLA</sequence>